<feature type="transmembrane region" description="Helical" evidence="1">
    <location>
        <begin position="9"/>
        <end position="26"/>
    </location>
</feature>
<dbReference type="Proteomes" id="UP000179264">
    <property type="component" value="Unassembled WGS sequence"/>
</dbReference>
<proteinExistence type="predicted"/>
<gene>
    <name evidence="2" type="ORF">A2W58_02480</name>
</gene>
<dbReference type="AlphaFoldDB" id="A0A1G2T6A0"/>
<protein>
    <recommendedName>
        <fullName evidence="4">Tetratricopeptide repeat-like domain-containing protein</fullName>
    </recommendedName>
</protein>
<dbReference type="EMBL" id="MHVL01000037">
    <property type="protein sequence ID" value="OHA92780.1"/>
    <property type="molecule type" value="Genomic_DNA"/>
</dbReference>
<accession>A0A1G2T6A0</accession>
<keyword evidence="1" id="KW-1133">Transmembrane helix</keyword>
<keyword evidence="1" id="KW-0472">Membrane</keyword>
<dbReference type="SUPFAM" id="SSF48452">
    <property type="entry name" value="TPR-like"/>
    <property type="match status" value="1"/>
</dbReference>
<sequence>MQITQTQKIITSTIVVVVLLGLYIYIDQKSKQQNQFTNTNISTSTEKTATTTIFGTQVNTTNNVSYTIEQVPIKKKSGIPQPIPDLNRPATSENILTLQAQLKKNPADFPAWLDLAMYQKMAGDYQGSVISWTYAGKLMPSNPVSFGNLGNLYAYFLHDKTKAEMYYKQAISKGPTQIYLYGQLVEVYLDIFHDTNKARAIIDQGLLKMPNDPNLLQMKAGLSASAN</sequence>
<dbReference type="InterPro" id="IPR011990">
    <property type="entry name" value="TPR-like_helical_dom_sf"/>
</dbReference>
<name>A0A1G2T6A0_9BACT</name>
<evidence type="ECO:0008006" key="4">
    <source>
        <dbReference type="Google" id="ProtNLM"/>
    </source>
</evidence>
<comment type="caution">
    <text evidence="2">The sequence shown here is derived from an EMBL/GenBank/DDBJ whole genome shotgun (WGS) entry which is preliminary data.</text>
</comment>
<reference evidence="2 3" key="1">
    <citation type="journal article" date="2016" name="Nat. Commun.">
        <title>Thousands of microbial genomes shed light on interconnected biogeochemical processes in an aquifer system.</title>
        <authorList>
            <person name="Anantharaman K."/>
            <person name="Brown C.T."/>
            <person name="Hug L.A."/>
            <person name="Sharon I."/>
            <person name="Castelle C.J."/>
            <person name="Probst A.J."/>
            <person name="Thomas B.C."/>
            <person name="Singh A."/>
            <person name="Wilkins M.J."/>
            <person name="Karaoz U."/>
            <person name="Brodie E.L."/>
            <person name="Williams K.H."/>
            <person name="Hubbard S.S."/>
            <person name="Banfield J.F."/>
        </authorList>
    </citation>
    <scope>NUCLEOTIDE SEQUENCE [LARGE SCALE GENOMIC DNA]</scope>
</reference>
<evidence type="ECO:0000313" key="2">
    <source>
        <dbReference type="EMBL" id="OHA92780.1"/>
    </source>
</evidence>
<evidence type="ECO:0000313" key="3">
    <source>
        <dbReference type="Proteomes" id="UP000179264"/>
    </source>
</evidence>
<organism evidence="2 3">
    <name type="scientific">Candidatus Zambryskibacteria bacterium RIFCSPHIGHO2_02_38_10.5</name>
    <dbReference type="NCBI Taxonomy" id="1802742"/>
    <lineage>
        <taxon>Bacteria</taxon>
        <taxon>Candidatus Zambryskiibacteriota</taxon>
    </lineage>
</organism>
<evidence type="ECO:0000256" key="1">
    <source>
        <dbReference type="SAM" id="Phobius"/>
    </source>
</evidence>
<dbReference type="Gene3D" id="1.25.40.10">
    <property type="entry name" value="Tetratricopeptide repeat domain"/>
    <property type="match status" value="1"/>
</dbReference>
<keyword evidence="1" id="KW-0812">Transmembrane</keyword>